<gene>
    <name evidence="2" type="ORF">PR048_031256</name>
</gene>
<dbReference type="EMBL" id="JARBHB010000015">
    <property type="protein sequence ID" value="KAJ8867454.1"/>
    <property type="molecule type" value="Genomic_DNA"/>
</dbReference>
<feature type="region of interest" description="Disordered" evidence="1">
    <location>
        <begin position="76"/>
        <end position="100"/>
    </location>
</feature>
<dbReference type="Proteomes" id="UP001159363">
    <property type="component" value="Chromosome 14"/>
</dbReference>
<feature type="compositionally biased region" description="Basic and acidic residues" evidence="1">
    <location>
        <begin position="85"/>
        <end position="100"/>
    </location>
</feature>
<protein>
    <submittedName>
        <fullName evidence="2">Uncharacterized protein</fullName>
    </submittedName>
</protein>
<comment type="caution">
    <text evidence="2">The sequence shown here is derived from an EMBL/GenBank/DDBJ whole genome shotgun (WGS) entry which is preliminary data.</text>
</comment>
<evidence type="ECO:0000313" key="3">
    <source>
        <dbReference type="Proteomes" id="UP001159363"/>
    </source>
</evidence>
<sequence length="640" mass="70552">MYTYFHFTCLPSLRVYVHCWSTGFLGNVPYPPPLHSGAAQFSPYFTPIGSQDLVVKSRPNPSTQLNARAERFEWLSTSGSRQPTRVREGAAPDCKGGGKREIPEKTRQLAAASVTIFPRENPGATPFGNRTRPLPYHLRSLSPHRLRSRTAFSEGGVLGKGRNELLHPFSPSLVAKKEEGRAKTSREERVGFKSGPRGSLFTIAKFTKGRGGSSVWGGGAELFAEALVACPLFCACYSPGGHSHVYEQYDSRRKSWHGVYAPRPRDVLVRYSSQLPAQLIKIKVLVKDGGEFLKPSFSRKDGFIWHIPGPAYLELFSAFKAGKRESDKGDTATHIKCAVATKCKALKWRAAFSSYCVHLRDFQRTYPRLIVLWENVYFKHSARGRGGAVVRLLASYYGEPGSVLGGVDPEFSHVGIEPDDASGRRVFSGISRFSRPCIPVLLHTDLSSPSSALKTTMLRSAQISPLHSNTLQRSSRGSKVKPAARAIVISRPRVGGGSLSRPPGETRSSYRLDCSPPTKANRVQPLAMPVPYFLMWVYHPGQYLWSAGFFSGISCFSRPFIPELHHSHLISLSLALKTSLLRATQYSQLNSTKNAPLRRNTASLARRSDEALGVRVSVARIAPSLLDLGRGVPIKVHPTL</sequence>
<evidence type="ECO:0000313" key="2">
    <source>
        <dbReference type="EMBL" id="KAJ8867454.1"/>
    </source>
</evidence>
<organism evidence="2 3">
    <name type="scientific">Dryococelus australis</name>
    <dbReference type="NCBI Taxonomy" id="614101"/>
    <lineage>
        <taxon>Eukaryota</taxon>
        <taxon>Metazoa</taxon>
        <taxon>Ecdysozoa</taxon>
        <taxon>Arthropoda</taxon>
        <taxon>Hexapoda</taxon>
        <taxon>Insecta</taxon>
        <taxon>Pterygota</taxon>
        <taxon>Neoptera</taxon>
        <taxon>Polyneoptera</taxon>
        <taxon>Phasmatodea</taxon>
        <taxon>Verophasmatodea</taxon>
        <taxon>Anareolatae</taxon>
        <taxon>Phasmatidae</taxon>
        <taxon>Eurycanthinae</taxon>
        <taxon>Dryococelus</taxon>
    </lineage>
</organism>
<evidence type="ECO:0000256" key="1">
    <source>
        <dbReference type="SAM" id="MobiDB-lite"/>
    </source>
</evidence>
<accession>A0ABQ9G4R6</accession>
<reference evidence="2 3" key="1">
    <citation type="submission" date="2023-02" db="EMBL/GenBank/DDBJ databases">
        <title>LHISI_Scaffold_Assembly.</title>
        <authorList>
            <person name="Stuart O.P."/>
            <person name="Cleave R."/>
            <person name="Magrath M.J.L."/>
            <person name="Mikheyev A.S."/>
        </authorList>
    </citation>
    <scope>NUCLEOTIDE SEQUENCE [LARGE SCALE GENOMIC DNA]</scope>
    <source>
        <strain evidence="2">Daus_M_001</strain>
        <tissue evidence="2">Leg muscle</tissue>
    </source>
</reference>
<name>A0ABQ9G4R6_9NEOP</name>
<keyword evidence="3" id="KW-1185">Reference proteome</keyword>
<proteinExistence type="predicted"/>